<gene>
    <name evidence="4" type="ORF">HDA44_001199</name>
</gene>
<organism evidence="4 5">
    <name type="scientific">Kribbella solani</name>
    <dbReference type="NCBI Taxonomy" id="236067"/>
    <lineage>
        <taxon>Bacteria</taxon>
        <taxon>Bacillati</taxon>
        <taxon>Actinomycetota</taxon>
        <taxon>Actinomycetes</taxon>
        <taxon>Propionibacteriales</taxon>
        <taxon>Kribbellaceae</taxon>
        <taxon>Kribbella</taxon>
    </lineage>
</organism>
<dbReference type="RefSeq" id="WP_184832012.1">
    <property type="nucleotide sequence ID" value="NZ_JACHNF010000001.1"/>
</dbReference>
<dbReference type="EMBL" id="JACHNF010000001">
    <property type="protein sequence ID" value="MBB5977858.1"/>
    <property type="molecule type" value="Genomic_DNA"/>
</dbReference>
<evidence type="ECO:0000313" key="5">
    <source>
        <dbReference type="Proteomes" id="UP000558997"/>
    </source>
</evidence>
<dbReference type="Proteomes" id="UP000558997">
    <property type="component" value="Unassembled WGS sequence"/>
</dbReference>
<keyword evidence="5" id="KW-1185">Reference proteome</keyword>
<evidence type="ECO:0000313" key="4">
    <source>
        <dbReference type="EMBL" id="MBB5977858.1"/>
    </source>
</evidence>
<feature type="region of interest" description="Disordered" evidence="2">
    <location>
        <begin position="101"/>
        <end position="145"/>
    </location>
</feature>
<protein>
    <recommendedName>
        <fullName evidence="3">HNH nuclease domain-containing protein</fullName>
    </recommendedName>
</protein>
<evidence type="ECO:0000256" key="2">
    <source>
        <dbReference type="SAM" id="MobiDB-lite"/>
    </source>
</evidence>
<evidence type="ECO:0000259" key="3">
    <source>
        <dbReference type="SMART" id="SM00507"/>
    </source>
</evidence>
<dbReference type="SMART" id="SM00507">
    <property type="entry name" value="HNHc"/>
    <property type="match status" value="1"/>
</dbReference>
<dbReference type="GO" id="GO:0004519">
    <property type="term" value="F:endonuclease activity"/>
    <property type="evidence" value="ECO:0007669"/>
    <property type="project" value="InterPro"/>
</dbReference>
<evidence type="ECO:0000256" key="1">
    <source>
        <dbReference type="ARBA" id="ARBA00023450"/>
    </source>
</evidence>
<dbReference type="InterPro" id="IPR003615">
    <property type="entry name" value="HNH_nuc"/>
</dbReference>
<reference evidence="4 5" key="1">
    <citation type="submission" date="2020-08" db="EMBL/GenBank/DDBJ databases">
        <title>Sequencing the genomes of 1000 actinobacteria strains.</title>
        <authorList>
            <person name="Klenk H.-P."/>
        </authorList>
    </citation>
    <scope>NUCLEOTIDE SEQUENCE [LARGE SCALE GENOMIC DNA]</scope>
    <source>
        <strain evidence="4 5">DSM 17294</strain>
    </source>
</reference>
<dbReference type="Pfam" id="PF02720">
    <property type="entry name" value="DUF222"/>
    <property type="match status" value="2"/>
</dbReference>
<dbReference type="GO" id="GO:0008270">
    <property type="term" value="F:zinc ion binding"/>
    <property type="evidence" value="ECO:0007669"/>
    <property type="project" value="InterPro"/>
</dbReference>
<feature type="domain" description="HNH nuclease" evidence="3">
    <location>
        <begin position="417"/>
        <end position="467"/>
    </location>
</feature>
<sequence length="587" mass="62559">MDVLGGRSVVALGNHELLPVLDELDAEIIRLQGLRLQVVARMEDTGYAQELGARDTVDLLAFRHRRDRSEVWRDVRLARALPRYAAVDAALADGIEIGSTQAGDSDGIEGGSTQVGDSDGIEGGSTQVGDSDGTEGGSTQVGDSDGTFRAMQTAHAAAIVSELERVRTRVPVEDLDVAENQLVLLAAHLAPGELRAAAKQLCNLLDSDGPEPEEQRAYDRESLTLTTADNGVKFKGYLANENAELLRAVIHAGARPHKTADGELDPRARDKRQADALSTALTVAANTWDTATNARDTTAKTWHTNANARDTTAKTWHTAANARDTTANAWGAKDTGVRTPGAPVPGYGAKANITVTIDLDDLRSATANATGQTAYGDELSAATIRRLACDANVIPLVLGSNSEPLDVGRRERLVTKSIRRALNARDRGCVVCAAPPLRCDAHHLISWLDGGATTVDNLALLCRRHHVDLHAGRWHVTITNGIPNVTRPNWATPPGACRPGQRLTQRDKVLSPPPLPSGTTSACPDRPDGIPATPPAPNPWGHTHPPIPRTSRWNADEATLTAAVRFAVWGHRTPTEPATGPPSFATI</sequence>
<dbReference type="Pfam" id="PF01844">
    <property type="entry name" value="HNH"/>
    <property type="match status" value="1"/>
</dbReference>
<comment type="caution">
    <text evidence="4">The sequence shown here is derived from an EMBL/GenBank/DDBJ whole genome shotgun (WGS) entry which is preliminary data.</text>
</comment>
<feature type="region of interest" description="Disordered" evidence="2">
    <location>
        <begin position="487"/>
        <end position="545"/>
    </location>
</feature>
<dbReference type="InterPro" id="IPR003870">
    <property type="entry name" value="DUF222"/>
</dbReference>
<accession>A0A841DR31</accession>
<dbReference type="GO" id="GO:0003676">
    <property type="term" value="F:nucleic acid binding"/>
    <property type="evidence" value="ECO:0007669"/>
    <property type="project" value="InterPro"/>
</dbReference>
<dbReference type="InterPro" id="IPR002711">
    <property type="entry name" value="HNH"/>
</dbReference>
<dbReference type="Gene3D" id="1.10.30.50">
    <property type="match status" value="1"/>
</dbReference>
<name>A0A841DR31_9ACTN</name>
<dbReference type="AlphaFoldDB" id="A0A841DR31"/>
<dbReference type="CDD" id="cd00085">
    <property type="entry name" value="HNHc"/>
    <property type="match status" value="1"/>
</dbReference>
<proteinExistence type="inferred from homology"/>
<comment type="similarity">
    <text evidence="1">Belongs to the Rv1128c/1148c/1588c/1702c/1945/3466 family.</text>
</comment>